<dbReference type="EMBL" id="JAGFBR010000011">
    <property type="protein sequence ID" value="KAH0459672.1"/>
    <property type="molecule type" value="Genomic_DNA"/>
</dbReference>
<evidence type="ECO:0000256" key="6">
    <source>
        <dbReference type="ARBA" id="ARBA00023144"/>
    </source>
</evidence>
<keyword evidence="6" id="KW-0299">Galactose metabolism</keyword>
<dbReference type="InterPro" id="IPR001509">
    <property type="entry name" value="Epimerase_deHydtase"/>
</dbReference>
<dbReference type="Pfam" id="PF01370">
    <property type="entry name" value="Epimerase"/>
    <property type="match status" value="1"/>
</dbReference>
<dbReference type="PANTHER" id="PTHR43725:SF47">
    <property type="entry name" value="UDP-GLUCOSE 4-EPIMERASE"/>
    <property type="match status" value="1"/>
</dbReference>
<dbReference type="Gene3D" id="2.40.50.140">
    <property type="entry name" value="Nucleic acid-binding proteins"/>
    <property type="match status" value="1"/>
</dbReference>
<keyword evidence="5" id="KW-0520">NAD</keyword>
<dbReference type="InterPro" id="IPR036291">
    <property type="entry name" value="NAD(P)-bd_dom_sf"/>
</dbReference>
<evidence type="ECO:0000256" key="4">
    <source>
        <dbReference type="ARBA" id="ARBA00013189"/>
    </source>
</evidence>
<reference evidence="9 10" key="1">
    <citation type="journal article" date="2021" name="Hortic Res">
        <title>Chromosome-scale assembly of the Dendrobium chrysotoxum genome enhances the understanding of orchid evolution.</title>
        <authorList>
            <person name="Zhang Y."/>
            <person name="Zhang G.Q."/>
            <person name="Zhang D."/>
            <person name="Liu X.D."/>
            <person name="Xu X.Y."/>
            <person name="Sun W.H."/>
            <person name="Yu X."/>
            <person name="Zhu X."/>
            <person name="Wang Z.W."/>
            <person name="Zhao X."/>
            <person name="Zhong W.Y."/>
            <person name="Chen H."/>
            <person name="Yin W.L."/>
            <person name="Huang T."/>
            <person name="Niu S.C."/>
            <person name="Liu Z.J."/>
        </authorList>
    </citation>
    <scope>NUCLEOTIDE SEQUENCE [LARGE SCALE GENOMIC DNA]</scope>
    <source>
        <strain evidence="9">Lindl</strain>
    </source>
</reference>
<evidence type="ECO:0000256" key="2">
    <source>
        <dbReference type="ARBA" id="ARBA00001911"/>
    </source>
</evidence>
<accession>A0AAV7GTE6</accession>
<evidence type="ECO:0000256" key="7">
    <source>
        <dbReference type="ARBA" id="ARBA00023235"/>
    </source>
</evidence>
<dbReference type="GO" id="GO:0005829">
    <property type="term" value="C:cytosol"/>
    <property type="evidence" value="ECO:0007669"/>
    <property type="project" value="TreeGrafter"/>
</dbReference>
<dbReference type="SUPFAM" id="SSF51735">
    <property type="entry name" value="NAD(P)-binding Rossmann-fold domains"/>
    <property type="match status" value="1"/>
</dbReference>
<proteinExistence type="predicted"/>
<comment type="catalytic activity">
    <reaction evidence="1">
        <text>UDP-alpha-D-glucose = UDP-alpha-D-galactose</text>
        <dbReference type="Rhea" id="RHEA:22168"/>
        <dbReference type="ChEBI" id="CHEBI:58885"/>
        <dbReference type="ChEBI" id="CHEBI:66914"/>
        <dbReference type="EC" id="5.1.3.2"/>
    </reaction>
</comment>
<evidence type="ECO:0000256" key="3">
    <source>
        <dbReference type="ARBA" id="ARBA00004947"/>
    </source>
</evidence>
<dbReference type="Proteomes" id="UP000775213">
    <property type="component" value="Unassembled WGS sequence"/>
</dbReference>
<sequence length="483" mass="54240">MRNLQNINTSELSLGEVKYYSTRVVIKGLNEEGNIWYLVKLRVEDISSTAIFTVFDNEVEEIIGMLVANLEKIKVVAALRVDDILRQIKFLLNLIHKPALATYTDVFKFDTVIHFVGLKAAVESVHKPLLYYNNNLIGTITLLEVMAAHDYKNVMKKIEGVETIVVEGEDKNPFILIGDGIDSIELTKSLRKKLRHADIMIVEPLMKQNDEISASMSSEITRFLMTGEDLTLSNSKNFLLSLHSRGSSTNSSSTMHCRPFVDSSEKEMIGGSLFNQAKKVMYRAGLSRGESSRETKTPSIQSTQIHMKRVSILGPNRLHDIHFAVKLLLQKSGYGLTGSYLGVAARDPILALIAFLDWRNKGMEPFKKKMLAKIESITDRLKLWKINRIVATPVHLMPDRLFGVESVKKEVLKRSNIKGSGFGVSTWFDHLTYVHYPESSTPSIALLNVDSPSAPTARWRSLYKTHSRLPQYGGVPDAMSPSL</sequence>
<comment type="caution">
    <text evidence="9">The sequence shown here is derived from an EMBL/GenBank/DDBJ whole genome shotgun (WGS) entry which is preliminary data.</text>
</comment>
<evidence type="ECO:0000259" key="8">
    <source>
        <dbReference type="Pfam" id="PF01370"/>
    </source>
</evidence>
<evidence type="ECO:0000313" key="10">
    <source>
        <dbReference type="Proteomes" id="UP000775213"/>
    </source>
</evidence>
<organism evidence="9 10">
    <name type="scientific">Dendrobium chrysotoxum</name>
    <name type="common">Orchid</name>
    <dbReference type="NCBI Taxonomy" id="161865"/>
    <lineage>
        <taxon>Eukaryota</taxon>
        <taxon>Viridiplantae</taxon>
        <taxon>Streptophyta</taxon>
        <taxon>Embryophyta</taxon>
        <taxon>Tracheophyta</taxon>
        <taxon>Spermatophyta</taxon>
        <taxon>Magnoliopsida</taxon>
        <taxon>Liliopsida</taxon>
        <taxon>Asparagales</taxon>
        <taxon>Orchidaceae</taxon>
        <taxon>Epidendroideae</taxon>
        <taxon>Malaxideae</taxon>
        <taxon>Dendrobiinae</taxon>
        <taxon>Dendrobium</taxon>
    </lineage>
</organism>
<dbReference type="PANTHER" id="PTHR43725">
    <property type="entry name" value="UDP-GLUCOSE 4-EPIMERASE"/>
    <property type="match status" value="1"/>
</dbReference>
<evidence type="ECO:0000313" key="9">
    <source>
        <dbReference type="EMBL" id="KAH0459672.1"/>
    </source>
</evidence>
<dbReference type="AlphaFoldDB" id="A0AAV7GTE6"/>
<keyword evidence="6" id="KW-0119">Carbohydrate metabolism</keyword>
<evidence type="ECO:0000256" key="1">
    <source>
        <dbReference type="ARBA" id="ARBA00000083"/>
    </source>
</evidence>
<dbReference type="Gene3D" id="3.30.70.100">
    <property type="match status" value="1"/>
</dbReference>
<keyword evidence="10" id="KW-1185">Reference proteome</keyword>
<keyword evidence="7" id="KW-0413">Isomerase</keyword>
<comment type="pathway">
    <text evidence="3">Carbohydrate metabolism; galactose metabolism.</text>
</comment>
<evidence type="ECO:0000256" key="5">
    <source>
        <dbReference type="ARBA" id="ARBA00023027"/>
    </source>
</evidence>
<protein>
    <recommendedName>
        <fullName evidence="4">UDP-glucose 4-epimerase</fullName>
        <ecNumber evidence="4">5.1.3.2</ecNumber>
    </recommendedName>
</protein>
<dbReference type="GO" id="GO:0003978">
    <property type="term" value="F:UDP-glucose 4-epimerase activity"/>
    <property type="evidence" value="ECO:0007669"/>
    <property type="project" value="UniProtKB-EC"/>
</dbReference>
<dbReference type="EC" id="5.1.3.2" evidence="4"/>
<gene>
    <name evidence="9" type="ORF">IEQ34_012486</name>
</gene>
<feature type="domain" description="NAD-dependent epimerase/dehydratase" evidence="8">
    <location>
        <begin position="92"/>
        <end position="154"/>
    </location>
</feature>
<dbReference type="GO" id="GO:0006012">
    <property type="term" value="P:galactose metabolic process"/>
    <property type="evidence" value="ECO:0007669"/>
    <property type="project" value="UniProtKB-KW"/>
</dbReference>
<comment type="cofactor">
    <cofactor evidence="2">
        <name>NAD(+)</name>
        <dbReference type="ChEBI" id="CHEBI:57540"/>
    </cofactor>
</comment>
<dbReference type="InterPro" id="IPR012340">
    <property type="entry name" value="NA-bd_OB-fold"/>
</dbReference>
<name>A0AAV7GTE6_DENCH</name>